<dbReference type="GO" id="GO:0005524">
    <property type="term" value="F:ATP binding"/>
    <property type="evidence" value="ECO:0007669"/>
    <property type="project" value="InterPro"/>
</dbReference>
<dbReference type="SMART" id="SM00382">
    <property type="entry name" value="AAA"/>
    <property type="match status" value="1"/>
</dbReference>
<dbReference type="GO" id="GO:0016887">
    <property type="term" value="F:ATP hydrolysis activity"/>
    <property type="evidence" value="ECO:0007669"/>
    <property type="project" value="InterPro"/>
</dbReference>
<dbReference type="EMBL" id="JAQQWP010000006">
    <property type="protein sequence ID" value="KAK8115336.1"/>
    <property type="molecule type" value="Genomic_DNA"/>
</dbReference>
<dbReference type="Pfam" id="PF00004">
    <property type="entry name" value="AAA"/>
    <property type="match status" value="1"/>
</dbReference>
<dbReference type="InterPro" id="IPR027417">
    <property type="entry name" value="P-loop_NTPase"/>
</dbReference>
<feature type="region of interest" description="Disordered" evidence="1">
    <location>
        <begin position="733"/>
        <end position="770"/>
    </location>
</feature>
<feature type="compositionally biased region" description="Acidic residues" evidence="1">
    <location>
        <begin position="388"/>
        <end position="397"/>
    </location>
</feature>
<dbReference type="AlphaFoldDB" id="A0AAW0QY70"/>
<dbReference type="InterPro" id="IPR056599">
    <property type="entry name" value="AAA_lid_fung"/>
</dbReference>
<keyword evidence="4" id="KW-1185">Reference proteome</keyword>
<dbReference type="InterPro" id="IPR003593">
    <property type="entry name" value="AAA+_ATPase"/>
</dbReference>
<feature type="region of interest" description="Disordered" evidence="1">
    <location>
        <begin position="1"/>
        <end position="53"/>
    </location>
</feature>
<reference evidence="3 4" key="1">
    <citation type="submission" date="2023-01" db="EMBL/GenBank/DDBJ databases">
        <title>Analysis of 21 Apiospora genomes using comparative genomics revels a genus with tremendous synthesis potential of carbohydrate active enzymes and secondary metabolites.</title>
        <authorList>
            <person name="Sorensen T."/>
        </authorList>
    </citation>
    <scope>NUCLEOTIDE SEQUENCE [LARGE SCALE GENOMIC DNA]</scope>
    <source>
        <strain evidence="3 4">CBS 117206</strain>
    </source>
</reference>
<dbReference type="Pfam" id="PF23232">
    <property type="entry name" value="AAA_lid_13"/>
    <property type="match status" value="1"/>
</dbReference>
<dbReference type="Gene3D" id="3.40.50.300">
    <property type="entry name" value="P-loop containing nucleotide triphosphate hydrolases"/>
    <property type="match status" value="1"/>
</dbReference>
<dbReference type="SUPFAM" id="SSF52540">
    <property type="entry name" value="P-loop containing nucleoside triphosphate hydrolases"/>
    <property type="match status" value="1"/>
</dbReference>
<dbReference type="Pfam" id="PF22942">
    <property type="entry name" value="DUF7025"/>
    <property type="match status" value="1"/>
</dbReference>
<comment type="caution">
    <text evidence="3">The sequence shown here is derived from an EMBL/GenBank/DDBJ whole genome shotgun (WGS) entry which is preliminary data.</text>
</comment>
<evidence type="ECO:0000313" key="4">
    <source>
        <dbReference type="Proteomes" id="UP001392437"/>
    </source>
</evidence>
<dbReference type="PANTHER" id="PTHR46411:SF4">
    <property type="entry name" value="AAA+ ATPASE DOMAIN-CONTAINING PROTEIN"/>
    <property type="match status" value="1"/>
</dbReference>
<organism evidence="3 4">
    <name type="scientific">Apiospora kogelbergensis</name>
    <dbReference type="NCBI Taxonomy" id="1337665"/>
    <lineage>
        <taxon>Eukaryota</taxon>
        <taxon>Fungi</taxon>
        <taxon>Dikarya</taxon>
        <taxon>Ascomycota</taxon>
        <taxon>Pezizomycotina</taxon>
        <taxon>Sordariomycetes</taxon>
        <taxon>Xylariomycetidae</taxon>
        <taxon>Amphisphaeriales</taxon>
        <taxon>Apiosporaceae</taxon>
        <taxon>Apiospora</taxon>
    </lineage>
</organism>
<feature type="compositionally biased region" description="Basic and acidic residues" evidence="1">
    <location>
        <begin position="733"/>
        <end position="759"/>
    </location>
</feature>
<proteinExistence type="predicted"/>
<evidence type="ECO:0000313" key="3">
    <source>
        <dbReference type="EMBL" id="KAK8115336.1"/>
    </source>
</evidence>
<protein>
    <recommendedName>
        <fullName evidence="2">AAA+ ATPase domain-containing protein</fullName>
    </recommendedName>
</protein>
<dbReference type="PANTHER" id="PTHR46411">
    <property type="entry name" value="FAMILY ATPASE, PUTATIVE-RELATED"/>
    <property type="match status" value="1"/>
</dbReference>
<dbReference type="InterPro" id="IPR054289">
    <property type="entry name" value="DUF7025"/>
</dbReference>
<evidence type="ECO:0000259" key="2">
    <source>
        <dbReference type="SMART" id="SM00382"/>
    </source>
</evidence>
<gene>
    <name evidence="3" type="ORF">PG999_007405</name>
</gene>
<accession>A0AAW0QY70</accession>
<dbReference type="InterPro" id="IPR003959">
    <property type="entry name" value="ATPase_AAA_core"/>
</dbReference>
<dbReference type="CDD" id="cd19481">
    <property type="entry name" value="RecA-like_protease"/>
    <property type="match status" value="1"/>
</dbReference>
<evidence type="ECO:0000256" key="1">
    <source>
        <dbReference type="SAM" id="MobiDB-lite"/>
    </source>
</evidence>
<sequence length="770" mass="87648">MASENSSDGSMPLNDGVTQTTLPDSELHDGSMPLSDEVTQTTLPDSEPHEKPPTVRYTMECFLNGVSPSYVSQNEPFDDLIVPGALQGNKDATTVIEVITTLFLSNSDATEDGKEAQKTNKFLEGKAIRGIDGSRIRIVSSHVAGLLRETIDYYPNQNLDGANIVIREPYGAVFHYWKELTDLYSRLQDSSSTDHDLVKCEHLDVLLQYLRPTFNRSIEPAQRLLDQETPAVAWKNIWYLMRPGSIAYTKHDNCWIGCVIEGAKEFPPGKDKLRRWEVVAWLLDYSGDGQRVRPSGKTTEIPVFDGEQKVTNLAIFPREYHDILDGGKRAQKFENRGELFRDTMWDGYKYANYSGQLLNDTRQVYEGQIVVSVNESERSTPGAANEDWLFDEVEDPSDDTKKPATSPRVLQKVWLNVKKDDRSMLSADHLFICIPQFEGFLLPSQKWASIHLDSVCDLRPESGLPEAIIDPQKLSIINALTEHQVDSKQPWSADYIENKGEGVIILLHGPPGVGKTYTVESIAMRKRRPLINLTMSDIGSKEDSVEAALTRWFSYADKWRAVILIDECDIFLERREHKDMSRNGVVSAFLRKMEYFGGLLFLTTNRVGHIDDAFISRIHAIIGFERFDASRRGIMWDNLLNKLTKERKGSITISNGAKRFLKGPKVLEIDWNGRQIRNALQTAIALAEYEAKNMEDYDPERIIVEVHHFEEVMSLNEEFRRYLNSINARNEAERAKARSWRNDGYDKDSVDKEPDDVLKKQALLRPMTEK</sequence>
<name>A0AAW0QY70_9PEZI</name>
<feature type="domain" description="AAA+ ATPase" evidence="2">
    <location>
        <begin position="501"/>
        <end position="628"/>
    </location>
</feature>
<feature type="region of interest" description="Disordered" evidence="1">
    <location>
        <begin position="375"/>
        <end position="404"/>
    </location>
</feature>
<dbReference type="Proteomes" id="UP001392437">
    <property type="component" value="Unassembled WGS sequence"/>
</dbReference>